<feature type="transmembrane region" description="Helical" evidence="1">
    <location>
        <begin position="6"/>
        <end position="28"/>
    </location>
</feature>
<comment type="caution">
    <text evidence="2">The sequence shown here is derived from an EMBL/GenBank/DDBJ whole genome shotgun (WGS) entry which is preliminary data.</text>
</comment>
<organism evidence="2 3">
    <name type="scientific">candidate division WOR-3 bacterium</name>
    <dbReference type="NCBI Taxonomy" id="2052148"/>
    <lineage>
        <taxon>Bacteria</taxon>
        <taxon>Bacteria division WOR-3</taxon>
    </lineage>
</organism>
<feature type="transmembrane region" description="Helical" evidence="1">
    <location>
        <begin position="105"/>
        <end position="128"/>
    </location>
</feature>
<sequence length="238" mass="26258">MNYGLLLNSGVSLLIAISGGILTTYVLVRKRDPKVLFMSALFAAFWFCITMVYLLASARILAAFFGNYNIDRILYQIDNAFGGAMAIPTVLLALYMLTRNRIAGAVGASLVSVVWAVWVVIMTVKGVSGPTVSQWHTDWDQVSSAAKYIAIFGLYLPTVLAMFSMFFALFRVDSRMARYRLIMTAVSMILTATLIIIEFLTTKPLLGIWIRLGILVAVLVGVFGYFPPKGLNDRLESA</sequence>
<dbReference type="Proteomes" id="UP000630660">
    <property type="component" value="Unassembled WGS sequence"/>
</dbReference>
<evidence type="ECO:0000256" key="1">
    <source>
        <dbReference type="SAM" id="Phobius"/>
    </source>
</evidence>
<keyword evidence="1" id="KW-0472">Membrane</keyword>
<keyword evidence="1" id="KW-0812">Transmembrane</keyword>
<name>A0A9D5K9R8_UNCW3</name>
<feature type="transmembrane region" description="Helical" evidence="1">
    <location>
        <begin position="35"/>
        <end position="60"/>
    </location>
</feature>
<protein>
    <submittedName>
        <fullName evidence="2">Uncharacterized protein</fullName>
    </submittedName>
</protein>
<reference evidence="2" key="1">
    <citation type="submission" date="2019-11" db="EMBL/GenBank/DDBJ databases">
        <title>Microbial mats filling the niche in hypersaline microbial mats.</title>
        <authorList>
            <person name="Wong H.L."/>
            <person name="Macleod F.I."/>
            <person name="White R.A. III"/>
            <person name="Burns B.P."/>
        </authorList>
    </citation>
    <scope>NUCLEOTIDE SEQUENCE</scope>
    <source>
        <strain evidence="2">Bin_327</strain>
    </source>
</reference>
<feature type="transmembrane region" description="Helical" evidence="1">
    <location>
        <begin position="80"/>
        <end position="98"/>
    </location>
</feature>
<feature type="transmembrane region" description="Helical" evidence="1">
    <location>
        <begin position="206"/>
        <end position="226"/>
    </location>
</feature>
<dbReference type="AlphaFoldDB" id="A0A9D5K9R8"/>
<feature type="transmembrane region" description="Helical" evidence="1">
    <location>
        <begin position="181"/>
        <end position="200"/>
    </location>
</feature>
<evidence type="ECO:0000313" key="3">
    <source>
        <dbReference type="Proteomes" id="UP000630660"/>
    </source>
</evidence>
<accession>A0A9D5K9R8</accession>
<feature type="transmembrane region" description="Helical" evidence="1">
    <location>
        <begin position="148"/>
        <end position="169"/>
    </location>
</feature>
<proteinExistence type="predicted"/>
<dbReference type="EMBL" id="WJKJ01000047">
    <property type="protein sequence ID" value="MBD3363891.1"/>
    <property type="molecule type" value="Genomic_DNA"/>
</dbReference>
<evidence type="ECO:0000313" key="2">
    <source>
        <dbReference type="EMBL" id="MBD3363891.1"/>
    </source>
</evidence>
<keyword evidence="1" id="KW-1133">Transmembrane helix</keyword>
<gene>
    <name evidence="2" type="ORF">GF359_01615</name>
</gene>